<gene>
    <name evidence="1" type="ORF">EKG39_07265</name>
</gene>
<proteinExistence type="predicted"/>
<accession>A0A3S0K1C7</accession>
<reference evidence="1 2" key="1">
    <citation type="submission" date="2018-12" db="EMBL/GenBank/DDBJ databases">
        <authorList>
            <person name="Yu L."/>
        </authorList>
    </citation>
    <scope>NUCLEOTIDE SEQUENCE [LARGE SCALE GENOMIC DNA]</scope>
    <source>
        <strain evidence="1 2">HAW-EB5</strain>
    </source>
</reference>
<evidence type="ECO:0000313" key="2">
    <source>
        <dbReference type="Proteomes" id="UP000282060"/>
    </source>
</evidence>
<name>A0A3S0K1C7_9GAMM</name>
<dbReference type="EMBL" id="RXNV01000002">
    <property type="protein sequence ID" value="RTR33514.1"/>
    <property type="molecule type" value="Genomic_DNA"/>
</dbReference>
<protein>
    <submittedName>
        <fullName evidence="1">Uncharacterized protein</fullName>
    </submittedName>
</protein>
<comment type="caution">
    <text evidence="1">The sequence shown here is derived from an EMBL/GenBank/DDBJ whole genome shotgun (WGS) entry which is preliminary data.</text>
</comment>
<dbReference type="AlphaFoldDB" id="A0A3S0K1C7"/>
<dbReference type="Proteomes" id="UP000282060">
    <property type="component" value="Unassembled WGS sequence"/>
</dbReference>
<evidence type="ECO:0000313" key="1">
    <source>
        <dbReference type="EMBL" id="RTR33514.1"/>
    </source>
</evidence>
<dbReference type="RefSeq" id="WP_126505068.1">
    <property type="nucleotide sequence ID" value="NZ_RXNV01000002.1"/>
</dbReference>
<keyword evidence="2" id="KW-1185">Reference proteome</keyword>
<sequence>MIFKLPITPEMRIQLMHAENLIVDLTGHPDFEDLGGFEVVAELAHLHIDVLHALIKSGDLDTAQKMVADWEADECPF</sequence>
<organism evidence="1 2">
    <name type="scientific">Shewanella atlantica</name>
    <dbReference type="NCBI Taxonomy" id="271099"/>
    <lineage>
        <taxon>Bacteria</taxon>
        <taxon>Pseudomonadati</taxon>
        <taxon>Pseudomonadota</taxon>
        <taxon>Gammaproteobacteria</taxon>
        <taxon>Alteromonadales</taxon>
        <taxon>Shewanellaceae</taxon>
        <taxon>Shewanella</taxon>
    </lineage>
</organism>